<accession>A0A371YVZ7</accession>
<dbReference type="EMBL" id="QUWV01000246">
    <property type="protein sequence ID" value="RFD18397.1"/>
    <property type="molecule type" value="Genomic_DNA"/>
</dbReference>
<proteinExistence type="predicted"/>
<name>A0A371YVZ7_9PROT</name>
<dbReference type="AlphaFoldDB" id="A0A371YVZ7"/>
<gene>
    <name evidence="2" type="ORF">DY926_16885</name>
</gene>
<reference evidence="2 3" key="1">
    <citation type="submission" date="2018-08" db="EMBL/GenBank/DDBJ databases">
        <title>Komagataeibacter sp. AV 382.</title>
        <authorList>
            <person name="Skraban J."/>
            <person name="Trcek J."/>
        </authorList>
    </citation>
    <scope>NUCLEOTIDE SEQUENCE [LARGE SCALE GENOMIC DNA]</scope>
    <source>
        <strain evidence="2 3">AV 382</strain>
    </source>
</reference>
<keyword evidence="1" id="KW-1133">Transmembrane helix</keyword>
<keyword evidence="1" id="KW-0812">Transmembrane</keyword>
<keyword evidence="3" id="KW-1185">Reference proteome</keyword>
<keyword evidence="1" id="KW-0472">Membrane</keyword>
<evidence type="ECO:0000256" key="1">
    <source>
        <dbReference type="SAM" id="Phobius"/>
    </source>
</evidence>
<comment type="caution">
    <text evidence="2">The sequence shown here is derived from an EMBL/GenBank/DDBJ whole genome shotgun (WGS) entry which is preliminary data.</text>
</comment>
<feature type="transmembrane region" description="Helical" evidence="1">
    <location>
        <begin position="80"/>
        <end position="100"/>
    </location>
</feature>
<dbReference type="RefSeq" id="WP_116704380.1">
    <property type="nucleotide sequence ID" value="NZ_QUWV01000246.1"/>
</dbReference>
<sequence>MQEQTATEITKLNATAEAAQARIAQYEAIAQKQQTITISRMVDAIVKDLRTQVFHRIRDALPTQEVKFYREARWRAYTRLVMGGVILVVLGAALTMAATWPQFRRGGYCTSHTYIDPNTNRTWCDLNVGTPRS</sequence>
<evidence type="ECO:0000313" key="3">
    <source>
        <dbReference type="Proteomes" id="UP000262371"/>
    </source>
</evidence>
<evidence type="ECO:0000313" key="2">
    <source>
        <dbReference type="EMBL" id="RFD18397.1"/>
    </source>
</evidence>
<dbReference type="Proteomes" id="UP000262371">
    <property type="component" value="Unassembled WGS sequence"/>
</dbReference>
<organism evidence="2 3">
    <name type="scientific">Komagataeibacter melaceti</name>
    <dbReference type="NCBI Taxonomy" id="2766577"/>
    <lineage>
        <taxon>Bacteria</taxon>
        <taxon>Pseudomonadati</taxon>
        <taxon>Pseudomonadota</taxon>
        <taxon>Alphaproteobacteria</taxon>
        <taxon>Acetobacterales</taxon>
        <taxon>Acetobacteraceae</taxon>
        <taxon>Komagataeibacter</taxon>
    </lineage>
</organism>
<protein>
    <submittedName>
        <fullName evidence="2">Uncharacterized protein</fullName>
    </submittedName>
</protein>
<dbReference type="OrthoDB" id="7218348at2"/>